<dbReference type="PANTHER" id="PTHR35174">
    <property type="entry name" value="BLL7171 PROTEIN-RELATED"/>
    <property type="match status" value="1"/>
</dbReference>
<dbReference type="OrthoDB" id="9807535at2"/>
<dbReference type="SUPFAM" id="SSF54909">
    <property type="entry name" value="Dimeric alpha+beta barrel"/>
    <property type="match status" value="1"/>
</dbReference>
<reference evidence="3 4" key="1">
    <citation type="submission" date="2014-03" db="EMBL/GenBank/DDBJ databases">
        <title>Bradyrhizobium valentinum sp. nov., isolated from effective nodules of Lupinus mariae-josephae, a lupine endemic of basic-lime soils in Eastern Spain.</title>
        <authorList>
            <person name="Duran D."/>
            <person name="Rey L."/>
            <person name="Navarro A."/>
            <person name="Busquets A."/>
            <person name="Imperial J."/>
            <person name="Ruiz-Argueso T."/>
        </authorList>
    </citation>
    <scope>NUCLEOTIDE SEQUENCE [LARGE SCALE GENOMIC DNA]</scope>
    <source>
        <strain evidence="3 4">LmjM3</strain>
    </source>
</reference>
<dbReference type="InterPro" id="IPR005545">
    <property type="entry name" value="YCII"/>
</dbReference>
<gene>
    <name evidence="3" type="ORF">CP49_36030</name>
</gene>
<feature type="domain" description="YCII-related" evidence="2">
    <location>
        <begin position="1"/>
        <end position="115"/>
    </location>
</feature>
<proteinExistence type="inferred from homology"/>
<dbReference type="InterPro" id="IPR011008">
    <property type="entry name" value="Dimeric_a/b-barrel"/>
</dbReference>
<dbReference type="PANTHER" id="PTHR35174:SF4">
    <property type="entry name" value="BLL7163 PROTEIN"/>
    <property type="match status" value="1"/>
</dbReference>
<name>A0A0R3KJ71_9BRAD</name>
<evidence type="ECO:0000313" key="3">
    <source>
        <dbReference type="EMBL" id="KRR09675.1"/>
    </source>
</evidence>
<accession>A0A0R3KJ71</accession>
<protein>
    <submittedName>
        <fullName evidence="3">Transcription initiation protein</fullName>
    </submittedName>
</protein>
<organism evidence="3 4">
    <name type="scientific">Bradyrhizobium valentinum</name>
    <dbReference type="NCBI Taxonomy" id="1518501"/>
    <lineage>
        <taxon>Bacteria</taxon>
        <taxon>Pseudomonadati</taxon>
        <taxon>Pseudomonadota</taxon>
        <taxon>Alphaproteobacteria</taxon>
        <taxon>Hyphomicrobiales</taxon>
        <taxon>Nitrobacteraceae</taxon>
        <taxon>Bradyrhizobium</taxon>
    </lineage>
</organism>
<evidence type="ECO:0000259" key="2">
    <source>
        <dbReference type="Pfam" id="PF03795"/>
    </source>
</evidence>
<dbReference type="STRING" id="1518501.CQ10_35820"/>
<dbReference type="EMBL" id="LLXX01000064">
    <property type="protein sequence ID" value="KRR09675.1"/>
    <property type="molecule type" value="Genomic_DNA"/>
</dbReference>
<evidence type="ECO:0000313" key="4">
    <source>
        <dbReference type="Proteomes" id="UP000051913"/>
    </source>
</evidence>
<sequence>MRFMMLMIPLGYETAPPDVQLDPERVKAMMKYNEALKEAGVLIALDGLHPPSTGARVSFATGKPVVTDGPFTEAKEVLGGYWMVDVKSREEAIAWAKKCPASENEIIEIRQVQEIEDFSEEVQQAAKGFDELQKGNAHKAR</sequence>
<dbReference type="RefSeq" id="WP_057850199.1">
    <property type="nucleotide sequence ID" value="NZ_LLXX01000064.1"/>
</dbReference>
<evidence type="ECO:0000256" key="1">
    <source>
        <dbReference type="ARBA" id="ARBA00007689"/>
    </source>
</evidence>
<dbReference type="Pfam" id="PF03795">
    <property type="entry name" value="YCII"/>
    <property type="match status" value="1"/>
</dbReference>
<dbReference type="Gene3D" id="3.30.70.1060">
    <property type="entry name" value="Dimeric alpha+beta barrel"/>
    <property type="match status" value="1"/>
</dbReference>
<dbReference type="AlphaFoldDB" id="A0A0R3KJ71"/>
<keyword evidence="4" id="KW-1185">Reference proteome</keyword>
<comment type="similarity">
    <text evidence="1">Belongs to the YciI family.</text>
</comment>
<comment type="caution">
    <text evidence="3">The sequence shown here is derived from an EMBL/GenBank/DDBJ whole genome shotgun (WGS) entry which is preliminary data.</text>
</comment>
<dbReference type="Proteomes" id="UP000051913">
    <property type="component" value="Unassembled WGS sequence"/>
</dbReference>